<name>A0A4R7ZHS8_9ACTN</name>
<gene>
    <name evidence="1" type="ORF">EV650_3818</name>
</gene>
<comment type="caution">
    <text evidence="1">The sequence shown here is derived from an EMBL/GenBank/DDBJ whole genome shotgun (WGS) entry which is preliminary data.</text>
</comment>
<dbReference type="RefSeq" id="WP_134120372.1">
    <property type="nucleotide sequence ID" value="NZ_SODF01000002.1"/>
</dbReference>
<dbReference type="AlphaFoldDB" id="A0A4R7ZHS8"/>
<reference evidence="1 2" key="1">
    <citation type="submission" date="2019-03" db="EMBL/GenBank/DDBJ databases">
        <title>Genomic Encyclopedia of Type Strains, Phase III (KMG-III): the genomes of soil and plant-associated and newly described type strains.</title>
        <authorList>
            <person name="Whitman W."/>
        </authorList>
    </citation>
    <scope>NUCLEOTIDE SEQUENCE [LARGE SCALE GENOMIC DNA]</scope>
    <source>
        <strain evidence="1 2">VKM Ac-2570</strain>
    </source>
</reference>
<organism evidence="1 2">
    <name type="scientific">Kribbella kalugense</name>
    <dbReference type="NCBI Taxonomy" id="2512221"/>
    <lineage>
        <taxon>Bacteria</taxon>
        <taxon>Bacillati</taxon>
        <taxon>Actinomycetota</taxon>
        <taxon>Actinomycetes</taxon>
        <taxon>Propionibacteriales</taxon>
        <taxon>Kribbellaceae</taxon>
        <taxon>Kribbella</taxon>
    </lineage>
</organism>
<evidence type="ECO:0000313" key="1">
    <source>
        <dbReference type="EMBL" id="TDW17253.1"/>
    </source>
</evidence>
<proteinExistence type="predicted"/>
<dbReference type="OrthoDB" id="3830204at2"/>
<dbReference type="EMBL" id="SODF01000002">
    <property type="protein sequence ID" value="TDW17253.1"/>
    <property type="molecule type" value="Genomic_DNA"/>
</dbReference>
<keyword evidence="2" id="KW-1185">Reference proteome</keyword>
<sequence length="72" mass="8045">MAWQLWVLIALAAAGLVLLAAARMRHARKVFDDITDIGGPLHDIPTKVTADDLARVRARHAHPEPDRHRRHG</sequence>
<dbReference type="Proteomes" id="UP000295447">
    <property type="component" value="Unassembled WGS sequence"/>
</dbReference>
<accession>A0A4R7ZHS8</accession>
<protein>
    <submittedName>
        <fullName evidence="1">Uncharacterized protein</fullName>
    </submittedName>
</protein>
<evidence type="ECO:0000313" key="2">
    <source>
        <dbReference type="Proteomes" id="UP000295447"/>
    </source>
</evidence>